<accession>A0A9D2M330</accession>
<protein>
    <submittedName>
        <fullName evidence="2">MarR family transcriptional regulator</fullName>
    </submittedName>
</protein>
<dbReference type="SMART" id="SM00347">
    <property type="entry name" value="HTH_MARR"/>
    <property type="match status" value="1"/>
</dbReference>
<reference evidence="2" key="1">
    <citation type="journal article" date="2021" name="PeerJ">
        <title>Extensive microbial diversity within the chicken gut microbiome revealed by metagenomics and culture.</title>
        <authorList>
            <person name="Gilroy R."/>
            <person name="Ravi A."/>
            <person name="Getino M."/>
            <person name="Pursley I."/>
            <person name="Horton D.L."/>
            <person name="Alikhan N.F."/>
            <person name="Baker D."/>
            <person name="Gharbi K."/>
            <person name="Hall N."/>
            <person name="Watson M."/>
            <person name="Adriaenssens E.M."/>
            <person name="Foster-Nyarko E."/>
            <person name="Jarju S."/>
            <person name="Secka A."/>
            <person name="Antonio M."/>
            <person name="Oren A."/>
            <person name="Chaudhuri R.R."/>
            <person name="La Ragione R."/>
            <person name="Hildebrand F."/>
            <person name="Pallen M.J."/>
        </authorList>
    </citation>
    <scope>NUCLEOTIDE SEQUENCE</scope>
    <source>
        <strain evidence="2">ChiBcec8-14828</strain>
    </source>
</reference>
<dbReference type="EMBL" id="DWYA01000062">
    <property type="protein sequence ID" value="HJB40267.1"/>
    <property type="molecule type" value="Genomic_DNA"/>
</dbReference>
<dbReference type="InterPro" id="IPR039422">
    <property type="entry name" value="MarR/SlyA-like"/>
</dbReference>
<dbReference type="InterPro" id="IPR036390">
    <property type="entry name" value="WH_DNA-bd_sf"/>
</dbReference>
<dbReference type="NCBIfam" id="NF045593">
    <property type="entry name" value="bilirub_TF_BilQ"/>
    <property type="match status" value="1"/>
</dbReference>
<dbReference type="SUPFAM" id="SSF46785">
    <property type="entry name" value="Winged helix' DNA-binding domain"/>
    <property type="match status" value="1"/>
</dbReference>
<dbReference type="InterPro" id="IPR000835">
    <property type="entry name" value="HTH_MarR-typ"/>
</dbReference>
<gene>
    <name evidence="2" type="ORF">H9943_07720</name>
</gene>
<evidence type="ECO:0000259" key="1">
    <source>
        <dbReference type="PROSITE" id="PS50995"/>
    </source>
</evidence>
<dbReference type="PANTHER" id="PTHR33164:SF57">
    <property type="entry name" value="MARR-FAMILY TRANSCRIPTIONAL REGULATOR"/>
    <property type="match status" value="1"/>
</dbReference>
<dbReference type="AlphaFoldDB" id="A0A9D2M330"/>
<evidence type="ECO:0000313" key="2">
    <source>
        <dbReference type="EMBL" id="HJB40267.1"/>
    </source>
</evidence>
<dbReference type="Pfam" id="PF12802">
    <property type="entry name" value="MarR_2"/>
    <property type="match status" value="1"/>
</dbReference>
<organism evidence="2 3">
    <name type="scientific">Candidatus Ruthenibacterium avium</name>
    <dbReference type="NCBI Taxonomy" id="2838751"/>
    <lineage>
        <taxon>Bacteria</taxon>
        <taxon>Bacillati</taxon>
        <taxon>Bacillota</taxon>
        <taxon>Clostridia</taxon>
        <taxon>Eubacteriales</taxon>
        <taxon>Oscillospiraceae</taxon>
        <taxon>Ruthenibacterium</taxon>
    </lineage>
</organism>
<dbReference type="PROSITE" id="PS50995">
    <property type="entry name" value="HTH_MARR_2"/>
    <property type="match status" value="1"/>
</dbReference>
<feature type="domain" description="HTH marR-type" evidence="1">
    <location>
        <begin position="1"/>
        <end position="134"/>
    </location>
</feature>
<proteinExistence type="predicted"/>
<sequence length="144" mass="16624">MKRTLASYAVALKDDLEEYCKDVLKNHGITRSQLYYLLHIVQNPGCSPGQAAQALHADAGHTTRTIDKLVAADCIRRHRDSEDRRTVVLYATEKGEALYEQVRTLFRTWDEDRMKMLSKEEQEQLMNALNKVMQMHPGFEPMDL</sequence>
<evidence type="ECO:0000313" key="3">
    <source>
        <dbReference type="Proteomes" id="UP000824209"/>
    </source>
</evidence>
<dbReference type="PRINTS" id="PR00598">
    <property type="entry name" value="HTHMARR"/>
</dbReference>
<dbReference type="InterPro" id="IPR054630">
    <property type="entry name" value="BilQ"/>
</dbReference>
<dbReference type="GO" id="GO:0003700">
    <property type="term" value="F:DNA-binding transcription factor activity"/>
    <property type="evidence" value="ECO:0007669"/>
    <property type="project" value="InterPro"/>
</dbReference>
<dbReference type="InterPro" id="IPR036388">
    <property type="entry name" value="WH-like_DNA-bd_sf"/>
</dbReference>
<reference evidence="2" key="2">
    <citation type="submission" date="2021-04" db="EMBL/GenBank/DDBJ databases">
        <authorList>
            <person name="Gilroy R."/>
        </authorList>
    </citation>
    <scope>NUCLEOTIDE SEQUENCE</scope>
    <source>
        <strain evidence="2">ChiBcec8-14828</strain>
    </source>
</reference>
<dbReference type="Gene3D" id="1.10.10.10">
    <property type="entry name" value="Winged helix-like DNA-binding domain superfamily/Winged helix DNA-binding domain"/>
    <property type="match status" value="1"/>
</dbReference>
<comment type="caution">
    <text evidence="2">The sequence shown here is derived from an EMBL/GenBank/DDBJ whole genome shotgun (WGS) entry which is preliminary data.</text>
</comment>
<dbReference type="Proteomes" id="UP000824209">
    <property type="component" value="Unassembled WGS sequence"/>
</dbReference>
<dbReference type="PANTHER" id="PTHR33164">
    <property type="entry name" value="TRANSCRIPTIONAL REGULATOR, MARR FAMILY"/>
    <property type="match status" value="1"/>
</dbReference>
<name>A0A9D2M330_9FIRM</name>
<dbReference type="GO" id="GO:0006950">
    <property type="term" value="P:response to stress"/>
    <property type="evidence" value="ECO:0007669"/>
    <property type="project" value="TreeGrafter"/>
</dbReference>